<evidence type="ECO:0000256" key="5">
    <source>
        <dbReference type="ARBA" id="ARBA00022692"/>
    </source>
</evidence>
<dbReference type="AlphaFoldDB" id="A0A0R0M2Y3"/>
<dbReference type="GO" id="GO:0106245">
    <property type="term" value="F:L-serine-phosphatidylethanolamine phosphatidyltransferase activity"/>
    <property type="evidence" value="ECO:0007669"/>
    <property type="project" value="InterPro"/>
</dbReference>
<feature type="transmembrane region" description="Helical" evidence="14">
    <location>
        <begin position="77"/>
        <end position="94"/>
    </location>
</feature>
<dbReference type="PANTHER" id="PTHR15362:SF7">
    <property type="entry name" value="PHOSPHATIDYLSERINE SYNTHASE 2"/>
    <property type="match status" value="1"/>
</dbReference>
<evidence type="ECO:0000256" key="11">
    <source>
        <dbReference type="ARBA" id="ARBA00023264"/>
    </source>
</evidence>
<evidence type="ECO:0000256" key="13">
    <source>
        <dbReference type="SAM" id="MobiDB-lite"/>
    </source>
</evidence>
<feature type="transmembrane region" description="Helical" evidence="14">
    <location>
        <begin position="311"/>
        <end position="330"/>
    </location>
</feature>
<comment type="pathway">
    <text evidence="12">Phospholipid metabolism.</text>
</comment>
<evidence type="ECO:0000256" key="9">
    <source>
        <dbReference type="ARBA" id="ARBA00023136"/>
    </source>
</evidence>
<dbReference type="GO" id="GO:0006659">
    <property type="term" value="P:phosphatidylserine biosynthetic process"/>
    <property type="evidence" value="ECO:0007669"/>
    <property type="project" value="InterPro"/>
</dbReference>
<evidence type="ECO:0000256" key="4">
    <source>
        <dbReference type="ARBA" id="ARBA00022679"/>
    </source>
</evidence>
<proteinExistence type="predicted"/>
<organism evidence="15 16">
    <name type="scientific">Pseudoloma neurophilia</name>
    <dbReference type="NCBI Taxonomy" id="146866"/>
    <lineage>
        <taxon>Eukaryota</taxon>
        <taxon>Fungi</taxon>
        <taxon>Fungi incertae sedis</taxon>
        <taxon>Microsporidia</taxon>
        <taxon>Pseudoloma</taxon>
    </lineage>
</organism>
<reference evidence="15 16" key="1">
    <citation type="submission" date="2015-07" db="EMBL/GenBank/DDBJ databases">
        <title>The genome of Pseudoloma neurophilia, a relevant intracellular parasite of the zebrafish.</title>
        <authorList>
            <person name="Ndikumana S."/>
            <person name="Pelin A."/>
            <person name="Sanders J."/>
            <person name="Corradi N."/>
        </authorList>
    </citation>
    <scope>NUCLEOTIDE SEQUENCE [LARGE SCALE GENOMIC DNA]</scope>
    <source>
        <strain evidence="15 16">MK1</strain>
    </source>
</reference>
<dbReference type="OrthoDB" id="10265393at2759"/>
<evidence type="ECO:0000256" key="12">
    <source>
        <dbReference type="ARBA" id="ARBA00025707"/>
    </source>
</evidence>
<keyword evidence="9 14" id="KW-0472">Membrane</keyword>
<dbReference type="PANTHER" id="PTHR15362">
    <property type="entry name" value="PHOSPHATIDYLINOSITOL SYNTHASE"/>
    <property type="match status" value="1"/>
</dbReference>
<evidence type="ECO:0000313" key="15">
    <source>
        <dbReference type="EMBL" id="KRH93168.1"/>
    </source>
</evidence>
<comment type="pathway">
    <text evidence="2">Lipid metabolism.</text>
</comment>
<evidence type="ECO:0000256" key="10">
    <source>
        <dbReference type="ARBA" id="ARBA00023209"/>
    </source>
</evidence>
<dbReference type="EMBL" id="LGUB01000457">
    <property type="protein sequence ID" value="KRH93168.1"/>
    <property type="molecule type" value="Genomic_DNA"/>
</dbReference>
<keyword evidence="3" id="KW-0444">Lipid biosynthesis</keyword>
<name>A0A0R0M2Y3_9MICR</name>
<accession>A0A0R0M2Y3</accession>
<feature type="transmembrane region" description="Helical" evidence="14">
    <location>
        <begin position="198"/>
        <end position="217"/>
    </location>
</feature>
<dbReference type="InterPro" id="IPR004277">
    <property type="entry name" value="PSS"/>
</dbReference>
<evidence type="ECO:0000256" key="8">
    <source>
        <dbReference type="ARBA" id="ARBA00023098"/>
    </source>
</evidence>
<feature type="transmembrane region" description="Helical" evidence="14">
    <location>
        <begin position="382"/>
        <end position="402"/>
    </location>
</feature>
<evidence type="ECO:0000256" key="6">
    <source>
        <dbReference type="ARBA" id="ARBA00022824"/>
    </source>
</evidence>
<keyword evidence="11" id="KW-1208">Phospholipid metabolism</keyword>
<sequence>MNIMSLYDTSATNRYQTSIIYQLLKMFQKILKHFKILPPVYKSHFLIMPIVDSFSETDHKILRYIRLFLKFLLLNKIIRSVTVFVCFLYIYFLFRDKIITISYTENNINKIGQDFTNYILENEILNNEISEPQFTQIINILRTNWLFKHSIGLFFDYFDQFAIKIRDLFQNVIFDSFKNILSIMLSFISKYIFEINQVTLAFFTCYIVFMIISLFFLSDGIFIRPTRMFWRIVQGSGIFYMIILIILQFFDKHQMRAFLTFFNSNLNKKLPEKCYATACAFTFQNVYDQLDIFVPLHLFGWFFKTVVIRDYYICWIVSVFFEFLEYTFAYQLKNFNECWWDHWLLDVLICNWAGIYFGRLFLERYNMKMYKFIHKNMNFNQFIITIFLIVIILLLEMNAFYIKALLWIPVENNYNLFRLVLISLLGSISIRELSEIYESQKPGPVKKYIMQPGYYEENERINRLGGTKHSQDKSHDRFHDDRIYEGSHDDRIYEGSHIHDKFNEGSHDDKIYDEKIHDDKFHDDKIYDDKFHDDKQNGGHNTTHGTTKKDIEITDPHSDNTLDCHISDFSQVYSSRRQVAEVTIKQKAKSKTFNGQPNKLENIVKSDKINTATKISPLKYNLWLILSIALFELALIIKYSKDEFPEQMALEAKVLWASGAFILFLIGIFLKRNK</sequence>
<evidence type="ECO:0000256" key="14">
    <source>
        <dbReference type="SAM" id="Phobius"/>
    </source>
</evidence>
<keyword evidence="5 14" id="KW-0812">Transmembrane</keyword>
<gene>
    <name evidence="15" type="ORF">M153_13750002161</name>
</gene>
<evidence type="ECO:0000256" key="1">
    <source>
        <dbReference type="ARBA" id="ARBA00004477"/>
    </source>
</evidence>
<comment type="caution">
    <text evidence="15">The sequence shown here is derived from an EMBL/GenBank/DDBJ whole genome shotgun (WGS) entry which is preliminary data.</text>
</comment>
<feature type="transmembrane region" description="Helical" evidence="14">
    <location>
        <begin position="620"/>
        <end position="640"/>
    </location>
</feature>
<feature type="transmembrane region" description="Helical" evidence="14">
    <location>
        <begin position="652"/>
        <end position="670"/>
    </location>
</feature>
<evidence type="ECO:0000256" key="7">
    <source>
        <dbReference type="ARBA" id="ARBA00022989"/>
    </source>
</evidence>
<dbReference type="VEuPathDB" id="MicrosporidiaDB:M153_13750002161"/>
<keyword evidence="10" id="KW-0594">Phospholipid biosynthesis</keyword>
<feature type="transmembrane region" description="Helical" evidence="14">
    <location>
        <begin position="229"/>
        <end position="250"/>
    </location>
</feature>
<feature type="transmembrane region" description="Helical" evidence="14">
    <location>
        <begin position="342"/>
        <end position="362"/>
    </location>
</feature>
<keyword evidence="8" id="KW-0443">Lipid metabolism</keyword>
<keyword evidence="4" id="KW-0808">Transferase</keyword>
<feature type="transmembrane region" description="Helical" evidence="14">
    <location>
        <begin position="414"/>
        <end position="433"/>
    </location>
</feature>
<dbReference type="Pfam" id="PF03034">
    <property type="entry name" value="PSS"/>
    <property type="match status" value="2"/>
</dbReference>
<protein>
    <submittedName>
        <fullName evidence="15">Phosphatidylserine synthase</fullName>
    </submittedName>
</protein>
<keyword evidence="16" id="KW-1185">Reference proteome</keyword>
<keyword evidence="6" id="KW-0256">Endoplasmic reticulum</keyword>
<evidence type="ECO:0000256" key="3">
    <source>
        <dbReference type="ARBA" id="ARBA00022516"/>
    </source>
</evidence>
<dbReference type="Proteomes" id="UP000051530">
    <property type="component" value="Unassembled WGS sequence"/>
</dbReference>
<dbReference type="GO" id="GO:0005789">
    <property type="term" value="C:endoplasmic reticulum membrane"/>
    <property type="evidence" value="ECO:0007669"/>
    <property type="project" value="UniProtKB-SubCell"/>
</dbReference>
<evidence type="ECO:0000313" key="16">
    <source>
        <dbReference type="Proteomes" id="UP000051530"/>
    </source>
</evidence>
<keyword evidence="7 14" id="KW-1133">Transmembrane helix</keyword>
<feature type="region of interest" description="Disordered" evidence="13">
    <location>
        <begin position="531"/>
        <end position="551"/>
    </location>
</feature>
<comment type="subcellular location">
    <subcellularLocation>
        <location evidence="1">Endoplasmic reticulum membrane</location>
        <topology evidence="1">Multi-pass membrane protein</topology>
    </subcellularLocation>
</comment>
<evidence type="ECO:0000256" key="2">
    <source>
        <dbReference type="ARBA" id="ARBA00005189"/>
    </source>
</evidence>